<keyword evidence="3" id="KW-1185">Reference proteome</keyword>
<gene>
    <name evidence="2" type="ORF">WA1_20705</name>
</gene>
<evidence type="ECO:0000313" key="3">
    <source>
        <dbReference type="Proteomes" id="UP000076925"/>
    </source>
</evidence>
<protein>
    <submittedName>
        <fullName evidence="2">Uncharacterized protein</fullName>
    </submittedName>
</protein>
<reference evidence="2 3" key="1">
    <citation type="journal article" date="2013" name="Genome Biol. Evol.">
        <title>Genomes of Stigonematalean cyanobacteria (subsection V) and the evolution of oxygenic photosynthesis from prokaryotes to plastids.</title>
        <authorList>
            <person name="Dagan T."/>
            <person name="Roettger M."/>
            <person name="Stucken K."/>
            <person name="Landan G."/>
            <person name="Koch R."/>
            <person name="Major P."/>
            <person name="Gould S.B."/>
            <person name="Goremykin V.V."/>
            <person name="Rippka R."/>
            <person name="Tandeau de Marsac N."/>
            <person name="Gugger M."/>
            <person name="Lockhart P.J."/>
            <person name="Allen J.F."/>
            <person name="Brune I."/>
            <person name="Maus I."/>
            <person name="Puhler A."/>
            <person name="Martin W.F."/>
        </authorList>
    </citation>
    <scope>NUCLEOTIDE SEQUENCE [LARGE SCALE GENOMIC DNA]</scope>
    <source>
        <strain evidence="2 3">PCC 7110</strain>
    </source>
</reference>
<dbReference type="STRING" id="128403.WA1_20705"/>
<accession>A0A139XCH0</accession>
<keyword evidence="1" id="KW-0732">Signal</keyword>
<evidence type="ECO:0000256" key="1">
    <source>
        <dbReference type="SAM" id="SignalP"/>
    </source>
</evidence>
<comment type="caution">
    <text evidence="2">The sequence shown here is derived from an EMBL/GenBank/DDBJ whole genome shotgun (WGS) entry which is preliminary data.</text>
</comment>
<name>A0A139XCH0_9CYAN</name>
<dbReference type="EMBL" id="ANNX02000020">
    <property type="protein sequence ID" value="KYC42391.1"/>
    <property type="molecule type" value="Genomic_DNA"/>
</dbReference>
<dbReference type="RefSeq" id="WP_017741634.1">
    <property type="nucleotide sequence ID" value="NZ_KQ976354.1"/>
</dbReference>
<evidence type="ECO:0000313" key="2">
    <source>
        <dbReference type="EMBL" id="KYC42391.1"/>
    </source>
</evidence>
<dbReference type="Proteomes" id="UP000076925">
    <property type="component" value="Unassembled WGS sequence"/>
</dbReference>
<feature type="chain" id="PRO_5007300645" evidence="1">
    <location>
        <begin position="29"/>
        <end position="120"/>
    </location>
</feature>
<sequence length="120" mass="13245">MRQQITKIGLIAATFVSSLTFASSNAYAQNARVQVVLNTMEQNLALLESNTQSMCDLSRAFKSDNNISCMGAKGNACIITAIHLATLQDLINQRLLQPRSPAYTRVFNYILRVRSDSECA</sequence>
<proteinExistence type="predicted"/>
<feature type="signal peptide" evidence="1">
    <location>
        <begin position="1"/>
        <end position="28"/>
    </location>
</feature>
<dbReference type="AlphaFoldDB" id="A0A139XCH0"/>
<organism evidence="2 3">
    <name type="scientific">Scytonema hofmannii PCC 7110</name>
    <dbReference type="NCBI Taxonomy" id="128403"/>
    <lineage>
        <taxon>Bacteria</taxon>
        <taxon>Bacillati</taxon>
        <taxon>Cyanobacteriota</taxon>
        <taxon>Cyanophyceae</taxon>
        <taxon>Nostocales</taxon>
        <taxon>Scytonemataceae</taxon>
        <taxon>Scytonema</taxon>
    </lineage>
</organism>